<dbReference type="Proteomes" id="UP000316598">
    <property type="component" value="Unassembled WGS sequence"/>
</dbReference>
<accession>A0A5C5WRT9</accession>
<organism evidence="3 4">
    <name type="scientific">Rubripirellula amarantea</name>
    <dbReference type="NCBI Taxonomy" id="2527999"/>
    <lineage>
        <taxon>Bacteria</taxon>
        <taxon>Pseudomonadati</taxon>
        <taxon>Planctomycetota</taxon>
        <taxon>Planctomycetia</taxon>
        <taxon>Pirellulales</taxon>
        <taxon>Pirellulaceae</taxon>
        <taxon>Rubripirellula</taxon>
    </lineage>
</organism>
<protein>
    <submittedName>
        <fullName evidence="3">Ribosome-associated protein</fullName>
    </submittedName>
</protein>
<dbReference type="RefSeq" id="WP_146513738.1">
    <property type="nucleotide sequence ID" value="NZ_SJPI01000001.1"/>
</dbReference>
<dbReference type="InterPro" id="IPR036986">
    <property type="entry name" value="S4_RNA-bd_sf"/>
</dbReference>
<comment type="caution">
    <text evidence="3">The sequence shown here is derived from an EMBL/GenBank/DDBJ whole genome shotgun (WGS) entry which is preliminary data.</text>
</comment>
<dbReference type="AlphaFoldDB" id="A0A5C5WRT9"/>
<gene>
    <name evidence="3" type="ORF">Pla22_11650</name>
</gene>
<dbReference type="OrthoDB" id="9811532at2"/>
<feature type="domain" description="RNA-binding S4" evidence="2">
    <location>
        <begin position="11"/>
        <end position="66"/>
    </location>
</feature>
<reference evidence="3 4" key="1">
    <citation type="submission" date="2019-02" db="EMBL/GenBank/DDBJ databases">
        <title>Deep-cultivation of Planctomycetes and their phenomic and genomic characterization uncovers novel biology.</title>
        <authorList>
            <person name="Wiegand S."/>
            <person name="Jogler M."/>
            <person name="Boedeker C."/>
            <person name="Pinto D."/>
            <person name="Vollmers J."/>
            <person name="Rivas-Marin E."/>
            <person name="Kohn T."/>
            <person name="Peeters S.H."/>
            <person name="Heuer A."/>
            <person name="Rast P."/>
            <person name="Oberbeckmann S."/>
            <person name="Bunk B."/>
            <person name="Jeske O."/>
            <person name="Meyerdierks A."/>
            <person name="Storesund J.E."/>
            <person name="Kallscheuer N."/>
            <person name="Luecker S."/>
            <person name="Lage O.M."/>
            <person name="Pohl T."/>
            <person name="Merkel B.J."/>
            <person name="Hornburger P."/>
            <person name="Mueller R.-W."/>
            <person name="Bruemmer F."/>
            <person name="Labrenz M."/>
            <person name="Spormann A.M."/>
            <person name="Op Den Camp H."/>
            <person name="Overmann J."/>
            <person name="Amann R."/>
            <person name="Jetten M.S.M."/>
            <person name="Mascher T."/>
            <person name="Medema M.H."/>
            <person name="Devos D.P."/>
            <person name="Kaster A.-K."/>
            <person name="Ovreas L."/>
            <person name="Rohde M."/>
            <person name="Galperin M.Y."/>
            <person name="Jogler C."/>
        </authorList>
    </citation>
    <scope>NUCLEOTIDE SEQUENCE [LARGE SCALE GENOMIC DNA]</scope>
    <source>
        <strain evidence="3 4">Pla22</strain>
    </source>
</reference>
<evidence type="ECO:0000259" key="2">
    <source>
        <dbReference type="SMART" id="SM00363"/>
    </source>
</evidence>
<name>A0A5C5WRT9_9BACT</name>
<evidence type="ECO:0000256" key="1">
    <source>
        <dbReference type="PROSITE-ProRule" id="PRU00182"/>
    </source>
</evidence>
<keyword evidence="1" id="KW-0694">RNA-binding</keyword>
<evidence type="ECO:0000313" key="4">
    <source>
        <dbReference type="Proteomes" id="UP000316598"/>
    </source>
</evidence>
<dbReference type="SUPFAM" id="SSF55174">
    <property type="entry name" value="Alpha-L RNA-binding motif"/>
    <property type="match status" value="1"/>
</dbReference>
<sequence length="74" mass="8227">MDNDEAKTNVIRLADFLKISGLVETGGEAKQLIQAGEVRVNGEVETRRRKQLSIGDLVELLGQELEVDFDDPDE</sequence>
<proteinExistence type="predicted"/>
<dbReference type="InterPro" id="IPR002942">
    <property type="entry name" value="S4_RNA-bd"/>
</dbReference>
<dbReference type="Gene3D" id="3.10.290.10">
    <property type="entry name" value="RNA-binding S4 domain"/>
    <property type="match status" value="1"/>
</dbReference>
<evidence type="ECO:0000313" key="3">
    <source>
        <dbReference type="EMBL" id="TWT53536.1"/>
    </source>
</evidence>
<dbReference type="PROSITE" id="PS50889">
    <property type="entry name" value="S4"/>
    <property type="match status" value="1"/>
</dbReference>
<dbReference type="CDD" id="cd00165">
    <property type="entry name" value="S4"/>
    <property type="match status" value="1"/>
</dbReference>
<dbReference type="Pfam" id="PF13275">
    <property type="entry name" value="S4_2"/>
    <property type="match status" value="1"/>
</dbReference>
<dbReference type="GO" id="GO:0003723">
    <property type="term" value="F:RNA binding"/>
    <property type="evidence" value="ECO:0007669"/>
    <property type="project" value="UniProtKB-KW"/>
</dbReference>
<keyword evidence="4" id="KW-1185">Reference proteome</keyword>
<dbReference type="SMART" id="SM00363">
    <property type="entry name" value="S4"/>
    <property type="match status" value="1"/>
</dbReference>
<dbReference type="EMBL" id="SJPI01000001">
    <property type="protein sequence ID" value="TWT53536.1"/>
    <property type="molecule type" value="Genomic_DNA"/>
</dbReference>